<gene>
    <name evidence="3" type="ORF">MCUN1_003827</name>
</gene>
<feature type="compositionally biased region" description="Basic and acidic residues" evidence="2">
    <location>
        <begin position="539"/>
        <end position="548"/>
    </location>
</feature>
<feature type="region of interest" description="Disordered" evidence="2">
    <location>
        <begin position="671"/>
        <end position="690"/>
    </location>
</feature>
<evidence type="ECO:0000256" key="2">
    <source>
        <dbReference type="SAM" id="MobiDB-lite"/>
    </source>
</evidence>
<evidence type="ECO:0000313" key="4">
    <source>
        <dbReference type="Proteomes" id="UP001219933"/>
    </source>
</evidence>
<dbReference type="AlphaFoldDB" id="A0AAF0EXM4"/>
<evidence type="ECO:0000256" key="1">
    <source>
        <dbReference type="SAM" id="Coils"/>
    </source>
</evidence>
<proteinExistence type="predicted"/>
<feature type="compositionally biased region" description="Low complexity" evidence="2">
    <location>
        <begin position="19"/>
        <end position="28"/>
    </location>
</feature>
<reference evidence="3" key="1">
    <citation type="submission" date="2023-03" db="EMBL/GenBank/DDBJ databases">
        <title>Mating type loci evolution in Malassezia.</title>
        <authorList>
            <person name="Coelho M.A."/>
        </authorList>
    </citation>
    <scope>NUCLEOTIDE SEQUENCE</scope>
    <source>
        <strain evidence="3">CBS 11721</strain>
    </source>
</reference>
<sequence length="898" mass="99609">MRLDQSGTFHLDASVGLASEASLLPPALGTSSSATDLWERGASPKPRSLRESDTDADTDADATETHDTEHALDDDDHQHADTFADDDQDDAFEHADEFEHDEHDALDALDALDTQPESPGESARTPLARSPERRPGTRPPRLGRPLEPGLDDIDASLSASLRATHLPGDIDEMLEDEDIETPVDRSVSGQWGVKEMRRRTAAGMSARSAQQKIDQLTAERDDLKIEVDFHRRKMSPDDVSAELITLRQEKLSYVRRLQKLNELVKRQDQALKSVNQQVKEWEHKLNAHEDMAGALAAAEARARSAEDNARALERRLDSAASEASRHASAQLESQIGALQRALESRDAELEETRAALDDAEAQLGHARGQADESVQRQLDEQQETICTLQDALAAERLAVAAKDGELDRAESELEALHHDAAAEIDELRRQLSAQQDAADEANTQLGVLNEEVQRLEEALREAHTYHEGLNHALKDKLSRSTVDADEELRRLDADLADARAERDGLRAELDERAAEVADLEALNERLNAKVHELVADLKDEEREREKAASEAASRASERDARSRRLLAAKDAHIEQLESQIAAASTATPGARRETERAAARLEARVRLLEDELAARDEKQADAESEAAKLRAESRELAGALQDATHTRLALQDRVETLTAALDDARDEIDRLRSSGAERPAASASSSGRATERAVAAERAAAERASLLVTVYEALAHALNDETRRPDISTFNTFSERLMGHVRKLAALRASFEVRIKQVEEQAGQETRYVVYTDSALRRQQELRMAQLERVEKTIRAATEKQAQWRQRVAERDDELQTLRRANTQLQLQLSRLKSGGTASAHVGSEGPAWAARLRELEARVREADERVKRERAGARERAARDDALIRQLQALAELRDGQ</sequence>
<feature type="region of interest" description="Disordered" evidence="2">
    <location>
        <begin position="183"/>
        <end position="213"/>
    </location>
</feature>
<organism evidence="3 4">
    <name type="scientific">Malassezia cuniculi</name>
    <dbReference type="NCBI Taxonomy" id="948313"/>
    <lineage>
        <taxon>Eukaryota</taxon>
        <taxon>Fungi</taxon>
        <taxon>Dikarya</taxon>
        <taxon>Basidiomycota</taxon>
        <taxon>Ustilaginomycotina</taxon>
        <taxon>Malasseziomycetes</taxon>
        <taxon>Malasseziales</taxon>
        <taxon>Malasseziaceae</taxon>
        <taxon>Malassezia</taxon>
    </lineage>
</organism>
<feature type="coiled-coil region" evidence="1">
    <location>
        <begin position="257"/>
        <end position="369"/>
    </location>
</feature>
<dbReference type="Gene3D" id="1.10.287.1490">
    <property type="match status" value="1"/>
</dbReference>
<accession>A0AAF0EXM4</accession>
<keyword evidence="1" id="KW-0175">Coiled coil</keyword>
<feature type="compositionally biased region" description="Basic and acidic residues" evidence="2">
    <location>
        <begin position="91"/>
        <end position="106"/>
    </location>
</feature>
<dbReference type="EMBL" id="CP119882">
    <property type="protein sequence ID" value="WFD36935.1"/>
    <property type="molecule type" value="Genomic_DNA"/>
</dbReference>
<name>A0AAF0EXM4_9BASI</name>
<protein>
    <submittedName>
        <fullName evidence="3">Uncharacterized protein</fullName>
    </submittedName>
</protein>
<keyword evidence="4" id="KW-1185">Reference proteome</keyword>
<feature type="compositionally biased region" description="Basic and acidic residues" evidence="2">
    <location>
        <begin position="63"/>
        <end position="82"/>
    </location>
</feature>
<feature type="compositionally biased region" description="Low complexity" evidence="2">
    <location>
        <begin position="673"/>
        <end position="688"/>
    </location>
</feature>
<feature type="region of interest" description="Disordered" evidence="2">
    <location>
        <begin position="539"/>
        <end position="562"/>
    </location>
</feature>
<feature type="compositionally biased region" description="Low complexity" evidence="2">
    <location>
        <begin position="139"/>
        <end position="148"/>
    </location>
</feature>
<feature type="region of interest" description="Disordered" evidence="2">
    <location>
        <begin position="19"/>
        <end position="155"/>
    </location>
</feature>
<dbReference type="Proteomes" id="UP001219933">
    <property type="component" value="Chromosome 6"/>
</dbReference>
<evidence type="ECO:0000313" key="3">
    <source>
        <dbReference type="EMBL" id="WFD36935.1"/>
    </source>
</evidence>
<feature type="coiled-coil region" evidence="1">
    <location>
        <begin position="787"/>
        <end position="873"/>
    </location>
</feature>